<dbReference type="Proteomes" id="UP000197446">
    <property type="component" value="Unassembled WGS sequence"/>
</dbReference>
<protein>
    <recommendedName>
        <fullName evidence="4">Protease</fullName>
    </recommendedName>
</protein>
<name>A0A254NGV1_9BURK</name>
<evidence type="ECO:0000313" key="2">
    <source>
        <dbReference type="EMBL" id="OWR05437.1"/>
    </source>
</evidence>
<comment type="caution">
    <text evidence="2">The sequence shown here is derived from an EMBL/GenBank/DDBJ whole genome shotgun (WGS) entry which is preliminary data.</text>
</comment>
<feature type="signal peptide" evidence="1">
    <location>
        <begin position="1"/>
        <end position="25"/>
    </location>
</feature>
<evidence type="ECO:0000313" key="3">
    <source>
        <dbReference type="Proteomes" id="UP000197446"/>
    </source>
</evidence>
<keyword evidence="3" id="KW-1185">Reference proteome</keyword>
<evidence type="ECO:0008006" key="4">
    <source>
        <dbReference type="Google" id="ProtNLM"/>
    </source>
</evidence>
<dbReference type="RefSeq" id="WP_088481645.1">
    <property type="nucleotide sequence ID" value="NZ_NISI01000001.1"/>
</dbReference>
<gene>
    <name evidence="2" type="ORF">CDO81_02950</name>
</gene>
<dbReference type="EMBL" id="NISI01000001">
    <property type="protein sequence ID" value="OWR05437.1"/>
    <property type="molecule type" value="Genomic_DNA"/>
</dbReference>
<organism evidence="2 3">
    <name type="scientific">Roseateles puraquae</name>
    <dbReference type="NCBI Taxonomy" id="431059"/>
    <lineage>
        <taxon>Bacteria</taxon>
        <taxon>Pseudomonadati</taxon>
        <taxon>Pseudomonadota</taxon>
        <taxon>Betaproteobacteria</taxon>
        <taxon>Burkholderiales</taxon>
        <taxon>Sphaerotilaceae</taxon>
        <taxon>Roseateles</taxon>
    </lineage>
</organism>
<dbReference type="AlphaFoldDB" id="A0A254NGV1"/>
<evidence type="ECO:0000256" key="1">
    <source>
        <dbReference type="SAM" id="SignalP"/>
    </source>
</evidence>
<proteinExistence type="predicted"/>
<dbReference type="Gene3D" id="2.60.40.2970">
    <property type="match status" value="1"/>
</dbReference>
<keyword evidence="1" id="KW-0732">Signal</keyword>
<dbReference type="OrthoDB" id="8896796at2"/>
<accession>A0A254NGV1</accession>
<reference evidence="2 3" key="1">
    <citation type="journal article" date="2007" name="Int. J. Syst. Evol. Microbiol.">
        <title>Description of Pelomonas aquatica sp. nov. and Pelomonas puraquae sp. nov., isolated from industrial and haemodialysis water.</title>
        <authorList>
            <person name="Gomila M."/>
            <person name="Bowien B."/>
            <person name="Falsen E."/>
            <person name="Moore E.R."/>
            <person name="Lalucat J."/>
        </authorList>
    </citation>
    <scope>NUCLEOTIDE SEQUENCE [LARGE SCALE GENOMIC DNA]</scope>
    <source>
        <strain evidence="2 3">CCUG 52769</strain>
    </source>
</reference>
<feature type="chain" id="PRO_5012128976" description="Protease" evidence="1">
    <location>
        <begin position="26"/>
        <end position="166"/>
    </location>
</feature>
<sequence>MSFATGISRRCLAAALLAACTSAMAAPAPLSCRFEAAASGGQVQLTFTLRNTGTTEVQLLRWGSPFEGAWFAPFVTVHGAGGALPFQGALRKRGDPSAQDYLRLRAGEERQAALTLDDAYALPPQGALTLKAAWRWHDVITAGNAPRPRSAHQGQEQACGEVLLKR</sequence>